<keyword evidence="4" id="KW-1185">Reference proteome</keyword>
<dbReference type="SUPFAM" id="SSF56801">
    <property type="entry name" value="Acetyl-CoA synthetase-like"/>
    <property type="match status" value="1"/>
</dbReference>
<dbReference type="Gene3D" id="3.40.50.12780">
    <property type="entry name" value="N-terminal domain of ligase-like"/>
    <property type="match status" value="1"/>
</dbReference>
<dbReference type="InterPro" id="IPR050237">
    <property type="entry name" value="ATP-dep_AMP-bd_enzyme"/>
</dbReference>
<sequence length="544" mass="58255">MTEEQFRSRDTTHNEITLAGLLDAVTAAVPDRLAVIAGPRRMTYAVLNERATRFARHLLRYGIAPGEHVAILSFNRGEWLEAAFGALRAGAVPINVNYRYVAGELRYLLDDADAAALVVERSLAAPVETIRAELPRLRHVVLLDDGTDHDPTPGVDYETAMASAADEPDVPACPGGADAEARYLIYTGGTTGMPKGVVWRQADIFHAALERRRPGEARARHPGELGERARQCRPRRMLVLGPLMHAAGQWNALSMLFNGKTVVLNTARTFDPAEVVALADRESAHIVQLVGDAMARPLAQQLLTQPRLCPSLDTVTSGGTPLTPAVRELWFRWRPGITLTDSYGGSETGVCGAAETEGGTRSFTMGASVAVLDDGMRPLPPGSQQVGRIARSGRIPAGYYNDPEASARTFPVDGEGRRWVMSGDLGMVSEDGTIVLLGRGSAVINTGGEKVYPEEVESVLTAHPEVGDAIVVAAPDESLGQRVAAVISPSAGASPAPDELRRHCRRQLAGFKVPRAFHVVAHVQRTAVGKQDYRWAASVVGGAG</sequence>
<proteinExistence type="predicted"/>
<comment type="caution">
    <text evidence="3">The sequence shown here is derived from an EMBL/GenBank/DDBJ whole genome shotgun (WGS) entry which is preliminary data.</text>
</comment>
<dbReference type="PROSITE" id="PS00455">
    <property type="entry name" value="AMP_BINDING"/>
    <property type="match status" value="1"/>
</dbReference>
<evidence type="ECO:0000259" key="1">
    <source>
        <dbReference type="Pfam" id="PF00501"/>
    </source>
</evidence>
<feature type="domain" description="AMP-binding enzyme C-terminal" evidence="2">
    <location>
        <begin position="455"/>
        <end position="530"/>
    </location>
</feature>
<dbReference type="InterPro" id="IPR020845">
    <property type="entry name" value="AMP-binding_CS"/>
</dbReference>
<dbReference type="Pfam" id="PF00501">
    <property type="entry name" value="AMP-binding"/>
    <property type="match status" value="1"/>
</dbReference>
<dbReference type="Gene3D" id="3.30.300.30">
    <property type="match status" value="1"/>
</dbReference>
<name>A0A543NGU1_9ACTN</name>
<dbReference type="InterPro" id="IPR042099">
    <property type="entry name" value="ANL_N_sf"/>
</dbReference>
<dbReference type="NCBIfam" id="NF005863">
    <property type="entry name" value="PRK07798.1"/>
    <property type="match status" value="1"/>
</dbReference>
<dbReference type="RefSeq" id="WP_141922239.1">
    <property type="nucleotide sequence ID" value="NZ_VFQC01000001.1"/>
</dbReference>
<accession>A0A543NGU1</accession>
<organism evidence="3 4">
    <name type="scientific">Haloactinospora alba</name>
    <dbReference type="NCBI Taxonomy" id="405555"/>
    <lineage>
        <taxon>Bacteria</taxon>
        <taxon>Bacillati</taxon>
        <taxon>Actinomycetota</taxon>
        <taxon>Actinomycetes</taxon>
        <taxon>Streptosporangiales</taxon>
        <taxon>Nocardiopsidaceae</taxon>
        <taxon>Haloactinospora</taxon>
    </lineage>
</organism>
<evidence type="ECO:0000313" key="4">
    <source>
        <dbReference type="Proteomes" id="UP000317422"/>
    </source>
</evidence>
<protein>
    <submittedName>
        <fullName evidence="3">Fatty-acyl-CoA synthase</fullName>
    </submittedName>
</protein>
<evidence type="ECO:0000313" key="3">
    <source>
        <dbReference type="EMBL" id="TQN30960.1"/>
    </source>
</evidence>
<dbReference type="PANTHER" id="PTHR43767">
    <property type="entry name" value="LONG-CHAIN-FATTY-ACID--COA LIGASE"/>
    <property type="match status" value="1"/>
</dbReference>
<dbReference type="GO" id="GO:0016878">
    <property type="term" value="F:acid-thiol ligase activity"/>
    <property type="evidence" value="ECO:0007669"/>
    <property type="project" value="UniProtKB-ARBA"/>
</dbReference>
<dbReference type="AlphaFoldDB" id="A0A543NGU1"/>
<dbReference type="InterPro" id="IPR045851">
    <property type="entry name" value="AMP-bd_C_sf"/>
</dbReference>
<dbReference type="InterPro" id="IPR025110">
    <property type="entry name" value="AMP-bd_C"/>
</dbReference>
<reference evidence="3 4" key="1">
    <citation type="submission" date="2019-06" db="EMBL/GenBank/DDBJ databases">
        <title>Sequencing the genomes of 1000 actinobacteria strains.</title>
        <authorList>
            <person name="Klenk H.-P."/>
        </authorList>
    </citation>
    <scope>NUCLEOTIDE SEQUENCE [LARGE SCALE GENOMIC DNA]</scope>
    <source>
        <strain evidence="3 4">DSM 45015</strain>
    </source>
</reference>
<evidence type="ECO:0000259" key="2">
    <source>
        <dbReference type="Pfam" id="PF13193"/>
    </source>
</evidence>
<dbReference type="InterPro" id="IPR000873">
    <property type="entry name" value="AMP-dep_synth/lig_dom"/>
</dbReference>
<dbReference type="Proteomes" id="UP000317422">
    <property type="component" value="Unassembled WGS sequence"/>
</dbReference>
<dbReference type="PANTHER" id="PTHR43767:SF1">
    <property type="entry name" value="NONRIBOSOMAL PEPTIDE SYNTHASE PES1 (EUROFUNG)-RELATED"/>
    <property type="match status" value="1"/>
</dbReference>
<dbReference type="OrthoDB" id="4363623at2"/>
<gene>
    <name evidence="3" type="ORF">FHX37_0849</name>
</gene>
<feature type="domain" description="AMP-dependent synthetase/ligase" evidence="1">
    <location>
        <begin position="26"/>
        <end position="394"/>
    </location>
</feature>
<dbReference type="EMBL" id="VFQC01000001">
    <property type="protein sequence ID" value="TQN30960.1"/>
    <property type="molecule type" value="Genomic_DNA"/>
</dbReference>
<dbReference type="Pfam" id="PF13193">
    <property type="entry name" value="AMP-binding_C"/>
    <property type="match status" value="1"/>
</dbReference>